<dbReference type="CDD" id="cd16616">
    <property type="entry name" value="mRING-HC-C4C4_Asi1p-like"/>
    <property type="match status" value="1"/>
</dbReference>
<dbReference type="AlphaFoldDB" id="W6MQR5"/>
<dbReference type="Gene3D" id="3.30.40.10">
    <property type="entry name" value="Zinc/RING finger domain, C3HC4 (zinc finger)"/>
    <property type="match status" value="1"/>
</dbReference>
<dbReference type="GeneID" id="34522071"/>
<keyword evidence="1" id="KW-0472">Membrane</keyword>
<evidence type="ECO:0008006" key="4">
    <source>
        <dbReference type="Google" id="ProtNLM"/>
    </source>
</evidence>
<reference evidence="2" key="1">
    <citation type="submission" date="2013-12" db="EMBL/GenBank/DDBJ databases">
        <authorList>
            <person name="Genoscope - CEA"/>
        </authorList>
    </citation>
    <scope>NUCLEOTIDE SEQUENCE</scope>
    <source>
        <strain evidence="2">CBS 1993</strain>
    </source>
</reference>
<dbReference type="EMBL" id="HG793129">
    <property type="protein sequence ID" value="CDK28693.1"/>
    <property type="molecule type" value="Genomic_DNA"/>
</dbReference>
<reference evidence="2" key="2">
    <citation type="submission" date="2014-02" db="EMBL/GenBank/DDBJ databases">
        <title>Complete DNA sequence of /Kuraishia capsulata/ illustrates novel genomic features among budding yeasts (/Saccharomycotina/).</title>
        <authorList>
            <person name="Morales L."/>
            <person name="Noel B."/>
            <person name="Porcel B."/>
            <person name="Marcet-Houben M."/>
            <person name="Hullo M-F."/>
            <person name="Sacerdot C."/>
            <person name="Tekaia F."/>
            <person name="Leh-Louis V."/>
            <person name="Despons L."/>
            <person name="Khanna V."/>
            <person name="Aury J-M."/>
            <person name="Barbe V."/>
            <person name="Couloux A."/>
            <person name="Labadie K."/>
            <person name="Pelletier E."/>
            <person name="Souciet J-L."/>
            <person name="Boekhout T."/>
            <person name="Gabaldon T."/>
            <person name="Wincker P."/>
            <person name="Dujon B."/>
        </authorList>
    </citation>
    <scope>NUCLEOTIDE SEQUENCE</scope>
    <source>
        <strain evidence="2">CBS 1993</strain>
    </source>
</reference>
<dbReference type="GO" id="GO:0006511">
    <property type="term" value="P:ubiquitin-dependent protein catabolic process"/>
    <property type="evidence" value="ECO:0007669"/>
    <property type="project" value="TreeGrafter"/>
</dbReference>
<feature type="transmembrane region" description="Helical" evidence="1">
    <location>
        <begin position="255"/>
        <end position="285"/>
    </location>
</feature>
<dbReference type="HOGENOM" id="CLU_026112_0_0_1"/>
<feature type="transmembrane region" description="Helical" evidence="1">
    <location>
        <begin position="226"/>
        <end position="243"/>
    </location>
</feature>
<dbReference type="Pfam" id="PF13920">
    <property type="entry name" value="zf-C3HC4_3"/>
    <property type="match status" value="1"/>
</dbReference>
<dbReference type="PANTHER" id="PTHR22696">
    <property type="entry name" value="E3 UBIQUITIN-PROTEIN LIGASE RNF26"/>
    <property type="match status" value="1"/>
</dbReference>
<name>W6MQR5_9ASCO</name>
<dbReference type="RefSeq" id="XP_022460683.1">
    <property type="nucleotide sequence ID" value="XM_022601436.1"/>
</dbReference>
<dbReference type="OrthoDB" id="66726at2759"/>
<dbReference type="GO" id="GO:0061630">
    <property type="term" value="F:ubiquitin protein ligase activity"/>
    <property type="evidence" value="ECO:0007669"/>
    <property type="project" value="TreeGrafter"/>
</dbReference>
<feature type="transmembrane region" description="Helical" evidence="1">
    <location>
        <begin position="201"/>
        <end position="220"/>
    </location>
</feature>
<organism evidence="2 3">
    <name type="scientific">Kuraishia capsulata CBS 1993</name>
    <dbReference type="NCBI Taxonomy" id="1382522"/>
    <lineage>
        <taxon>Eukaryota</taxon>
        <taxon>Fungi</taxon>
        <taxon>Dikarya</taxon>
        <taxon>Ascomycota</taxon>
        <taxon>Saccharomycotina</taxon>
        <taxon>Pichiomycetes</taxon>
        <taxon>Pichiales</taxon>
        <taxon>Pichiaceae</taxon>
        <taxon>Kuraishia</taxon>
    </lineage>
</organism>
<evidence type="ECO:0000256" key="1">
    <source>
        <dbReference type="SAM" id="Phobius"/>
    </source>
</evidence>
<accession>W6MQR5</accession>
<protein>
    <recommendedName>
        <fullName evidence="4">RING-type domain-containing protein</fullName>
    </recommendedName>
</protein>
<keyword evidence="3" id="KW-1185">Reference proteome</keyword>
<dbReference type="PANTHER" id="PTHR22696:SF1">
    <property type="entry name" value="E3 UBIQUITIN-PROTEIN LIGASE RNF26"/>
    <property type="match status" value="1"/>
</dbReference>
<dbReference type="GO" id="GO:0016567">
    <property type="term" value="P:protein ubiquitination"/>
    <property type="evidence" value="ECO:0007669"/>
    <property type="project" value="TreeGrafter"/>
</dbReference>
<dbReference type="Proteomes" id="UP000019384">
    <property type="component" value="Unassembled WGS sequence"/>
</dbReference>
<keyword evidence="1" id="KW-0812">Transmembrane</keyword>
<dbReference type="STRING" id="1382522.W6MQR5"/>
<proteinExistence type="predicted"/>
<evidence type="ECO:0000313" key="3">
    <source>
        <dbReference type="Proteomes" id="UP000019384"/>
    </source>
</evidence>
<dbReference type="InterPro" id="IPR013083">
    <property type="entry name" value="Znf_RING/FYVE/PHD"/>
</dbReference>
<feature type="transmembrane region" description="Helical" evidence="1">
    <location>
        <begin position="74"/>
        <end position="96"/>
    </location>
</feature>
<gene>
    <name evidence="2" type="ORF">KUCA_T00004677001</name>
</gene>
<evidence type="ECO:0000313" key="2">
    <source>
        <dbReference type="EMBL" id="CDK28693.1"/>
    </source>
</evidence>
<sequence length="662" mass="74343">MASPESNWLIVRLFSSFTDGVMEQALQSDAPLGRSRSMVSYCVSPYAAMCMSTAMVLNRILVFASSRRNRKLPLVSIVVLRVLALFILFKGSYGVISCIKSYTHSHLVFRLIPDYYQFDVKTFFQKTFLNMSYGTASWEDKGPTPTVLKPFYLSLCLSQIIETFIAIASGNDPSVESGITLFEYSLAFQEVQTSKRPSRELLTLAFASLVNHSLIHILSLGNLEKYRLIPSSIVGLAVLYYVADTILSLRFRLMPFVLVVGYLPQLITLFIIALCTVIFVLASVFKGSFTDSTFATLNNLESLNISLSDDFQSTLMTLGGFAINATGRISYNREISGIKIPQTTWVDMKQSSALFFEDAQKTKKKLGYANDLQYHPDMVSLGDLNASKLRHWKLLTRARQTKDLLVDMWDLVLSLALRRTPKFLERTTSDGAIPPMTDPRGSGQIYNQRKSYVNADAFDMDKYSYAQLLLGDDLQDVDTSLDFDEATADESDPDNVAEEYQSDYESDIEIIGASSLALARRAEAPNYSKQTQPEAIMSYEELSALLSPSTQQEVRMARIMSAHLKANDKPLTRSSFSSSAWKLEDVILENRHRHQSIEDSDDEDFGIGTCVVCQTNPRQIILWPCKCLAVCDVCRVSLAMRAFDECVCCRRKVQGYSKIYVP</sequence>
<keyword evidence="1" id="KW-1133">Transmembrane helix</keyword>
<feature type="transmembrane region" description="Helical" evidence="1">
    <location>
        <begin position="38"/>
        <end position="62"/>
    </location>
</feature>